<protein>
    <submittedName>
        <fullName evidence="1">Protein kinase 2B, chloroplastic-like</fullName>
    </submittedName>
</protein>
<name>A0A5B6WMG9_9ROSI</name>
<keyword evidence="1" id="KW-0808">Transferase</keyword>
<dbReference type="GO" id="GO:0016301">
    <property type="term" value="F:kinase activity"/>
    <property type="evidence" value="ECO:0007669"/>
    <property type="project" value="UniProtKB-KW"/>
</dbReference>
<dbReference type="OrthoDB" id="778454at2759"/>
<dbReference type="Proteomes" id="UP000325315">
    <property type="component" value="Unassembled WGS sequence"/>
</dbReference>
<dbReference type="EMBL" id="SMMG02000002">
    <property type="protein sequence ID" value="KAA3483049.1"/>
    <property type="molecule type" value="Genomic_DNA"/>
</dbReference>
<sequence>MDEDIEVPTILGQPLLATARTIIDVGNGELVLRVGDEKFSLQARDFVRVPTEQNDVNCSTKVSNNAVQRSLQGITNENMLELYFIESDRTLGTSEEQMVQLDELDE</sequence>
<gene>
    <name evidence="1" type="ORF">EPI10_005247</name>
</gene>
<proteinExistence type="predicted"/>
<reference evidence="2" key="1">
    <citation type="journal article" date="2019" name="Plant Biotechnol. J.">
        <title>Genome sequencing of the Australian wild diploid species Gossypium australe highlights disease resistance and delayed gland morphogenesis.</title>
        <authorList>
            <person name="Cai Y."/>
            <person name="Cai X."/>
            <person name="Wang Q."/>
            <person name="Wang P."/>
            <person name="Zhang Y."/>
            <person name="Cai C."/>
            <person name="Xu Y."/>
            <person name="Wang K."/>
            <person name="Zhou Z."/>
            <person name="Wang C."/>
            <person name="Geng S."/>
            <person name="Li B."/>
            <person name="Dong Q."/>
            <person name="Hou Y."/>
            <person name="Wang H."/>
            <person name="Ai P."/>
            <person name="Liu Z."/>
            <person name="Yi F."/>
            <person name="Sun M."/>
            <person name="An G."/>
            <person name="Cheng J."/>
            <person name="Zhang Y."/>
            <person name="Shi Q."/>
            <person name="Xie Y."/>
            <person name="Shi X."/>
            <person name="Chang Y."/>
            <person name="Huang F."/>
            <person name="Chen Y."/>
            <person name="Hong S."/>
            <person name="Mi L."/>
            <person name="Sun Q."/>
            <person name="Zhang L."/>
            <person name="Zhou B."/>
            <person name="Peng R."/>
            <person name="Zhang X."/>
            <person name="Liu F."/>
        </authorList>
    </citation>
    <scope>NUCLEOTIDE SEQUENCE [LARGE SCALE GENOMIC DNA]</scope>
    <source>
        <strain evidence="2">cv. PA1801</strain>
    </source>
</reference>
<dbReference type="AlphaFoldDB" id="A0A5B6WMG9"/>
<keyword evidence="2" id="KW-1185">Reference proteome</keyword>
<comment type="caution">
    <text evidence="1">The sequence shown here is derived from an EMBL/GenBank/DDBJ whole genome shotgun (WGS) entry which is preliminary data.</text>
</comment>
<accession>A0A5B6WMG9</accession>
<keyword evidence="1" id="KW-0418">Kinase</keyword>
<organism evidence="1 2">
    <name type="scientific">Gossypium australe</name>
    <dbReference type="NCBI Taxonomy" id="47621"/>
    <lineage>
        <taxon>Eukaryota</taxon>
        <taxon>Viridiplantae</taxon>
        <taxon>Streptophyta</taxon>
        <taxon>Embryophyta</taxon>
        <taxon>Tracheophyta</taxon>
        <taxon>Spermatophyta</taxon>
        <taxon>Magnoliopsida</taxon>
        <taxon>eudicotyledons</taxon>
        <taxon>Gunneridae</taxon>
        <taxon>Pentapetalae</taxon>
        <taxon>rosids</taxon>
        <taxon>malvids</taxon>
        <taxon>Malvales</taxon>
        <taxon>Malvaceae</taxon>
        <taxon>Malvoideae</taxon>
        <taxon>Gossypium</taxon>
    </lineage>
</organism>
<evidence type="ECO:0000313" key="2">
    <source>
        <dbReference type="Proteomes" id="UP000325315"/>
    </source>
</evidence>
<evidence type="ECO:0000313" key="1">
    <source>
        <dbReference type="EMBL" id="KAA3483049.1"/>
    </source>
</evidence>